<dbReference type="SUPFAM" id="SSF53850">
    <property type="entry name" value="Periplasmic binding protein-like II"/>
    <property type="match status" value="1"/>
</dbReference>
<keyword evidence="5" id="KW-1185">Reference proteome</keyword>
<name>A0A542DIL5_AMYCI</name>
<dbReference type="OrthoDB" id="8892982at2"/>
<dbReference type="PANTHER" id="PTHR30024">
    <property type="entry name" value="ALIPHATIC SULFONATES-BINDING PROTEIN-RELATED"/>
    <property type="match status" value="1"/>
</dbReference>
<sequence length="322" mass="34593">MRAGARYLVLPVVILLILSGCSLFSTKPDEKPIPEQQKLRVGVGNPIDTAPLRLAVARGRFERAGLTVELVEQANQDEGMAQLRAGELDVAFATDVAWFEAASEGTELRLQGEAYTAGRGTMALMTLPGSIYQEPMDLLSPRIAVDAPAGLGTLTTRSTLGAAGAEVDRIRFTRTAPSEMAEALRRDEVHAAWMVEPYLTEAQKDLGATVLADTARGATTDFPMSAYAATTEFARTNPRTLALFRRVLGEAQQHANDPTVVRAALPELTEIDETTASLVSLGDYPVSLNGVRLQRVADLMHSSGMLPGRLDVQPLLPERGLG</sequence>
<dbReference type="Gene3D" id="3.40.190.10">
    <property type="entry name" value="Periplasmic binding protein-like II"/>
    <property type="match status" value="2"/>
</dbReference>
<evidence type="ECO:0000256" key="2">
    <source>
        <dbReference type="ARBA" id="ARBA00010742"/>
    </source>
</evidence>
<accession>A0A542DIL5</accession>
<evidence type="ECO:0000313" key="4">
    <source>
        <dbReference type="EMBL" id="TQJ02939.1"/>
    </source>
</evidence>
<gene>
    <name evidence="4" type="ORF">FB471_2689</name>
</gene>
<protein>
    <submittedName>
        <fullName evidence="4">NitT/TauT family transport system substrate-binding protein</fullName>
    </submittedName>
</protein>
<dbReference type="Proteomes" id="UP000320876">
    <property type="component" value="Unassembled WGS sequence"/>
</dbReference>
<dbReference type="PANTHER" id="PTHR30024:SF47">
    <property type="entry name" value="TAURINE-BINDING PERIPLASMIC PROTEIN"/>
    <property type="match status" value="1"/>
</dbReference>
<dbReference type="Pfam" id="PF13379">
    <property type="entry name" value="NMT1_2"/>
    <property type="match status" value="1"/>
</dbReference>
<dbReference type="RefSeq" id="WP_141998312.1">
    <property type="nucleotide sequence ID" value="NZ_VFML01000001.1"/>
</dbReference>
<dbReference type="AlphaFoldDB" id="A0A542DIL5"/>
<reference evidence="4 5" key="1">
    <citation type="submission" date="2019-06" db="EMBL/GenBank/DDBJ databases">
        <title>Sequencing the genomes of 1000 actinobacteria strains.</title>
        <authorList>
            <person name="Klenk H.-P."/>
        </authorList>
    </citation>
    <scope>NUCLEOTIDE SEQUENCE [LARGE SCALE GENOMIC DNA]</scope>
    <source>
        <strain evidence="4 5">DSM 45679</strain>
    </source>
</reference>
<evidence type="ECO:0000256" key="1">
    <source>
        <dbReference type="ARBA" id="ARBA00004418"/>
    </source>
</evidence>
<dbReference type="EMBL" id="VFML01000001">
    <property type="protein sequence ID" value="TQJ02939.1"/>
    <property type="molecule type" value="Genomic_DNA"/>
</dbReference>
<proteinExistence type="inferred from homology"/>
<comment type="caution">
    <text evidence="4">The sequence shown here is derived from an EMBL/GenBank/DDBJ whole genome shotgun (WGS) entry which is preliminary data.</text>
</comment>
<comment type="subcellular location">
    <subcellularLocation>
        <location evidence="1">Periplasm</location>
    </subcellularLocation>
</comment>
<evidence type="ECO:0000313" key="5">
    <source>
        <dbReference type="Proteomes" id="UP000320876"/>
    </source>
</evidence>
<evidence type="ECO:0000256" key="3">
    <source>
        <dbReference type="ARBA" id="ARBA00022729"/>
    </source>
</evidence>
<dbReference type="PROSITE" id="PS51257">
    <property type="entry name" value="PROKAR_LIPOPROTEIN"/>
    <property type="match status" value="1"/>
</dbReference>
<keyword evidence="3" id="KW-0732">Signal</keyword>
<dbReference type="GO" id="GO:0042597">
    <property type="term" value="C:periplasmic space"/>
    <property type="evidence" value="ECO:0007669"/>
    <property type="project" value="UniProtKB-SubCell"/>
</dbReference>
<comment type="similarity">
    <text evidence="2">Belongs to the bacterial solute-binding protein SsuA/TauA family.</text>
</comment>
<organism evidence="4 5">
    <name type="scientific">Amycolatopsis cihanbeyliensis</name>
    <dbReference type="NCBI Taxonomy" id="1128664"/>
    <lineage>
        <taxon>Bacteria</taxon>
        <taxon>Bacillati</taxon>
        <taxon>Actinomycetota</taxon>
        <taxon>Actinomycetes</taxon>
        <taxon>Pseudonocardiales</taxon>
        <taxon>Pseudonocardiaceae</taxon>
        <taxon>Amycolatopsis</taxon>
    </lineage>
</organism>